<dbReference type="InterPro" id="IPR051149">
    <property type="entry name" value="Spindly/BICDR_Dynein_Adapter"/>
</dbReference>
<evidence type="ECO:0000256" key="2">
    <source>
        <dbReference type="SAM" id="Coils"/>
    </source>
</evidence>
<dbReference type="SUPFAM" id="SSF57997">
    <property type="entry name" value="Tropomyosin"/>
    <property type="match status" value="1"/>
</dbReference>
<dbReference type="EMBL" id="JARQWQ010000122">
    <property type="protein sequence ID" value="KAK2549666.1"/>
    <property type="molecule type" value="Genomic_DNA"/>
</dbReference>
<sequence length="349" mass="39968">MNSPLLPTQMGRPNPGRTRIADQSTLVTTILGVGVDPQATTVAIKKHTKEIEQLKREIDEKNEAILRLEKDIKKLREYNDELNVTVEFKDKEIKALKDKINTLESEKKDLQKKLRAVEVELEAVKEEVDDLKTANKATEDKNADLEEKVEKLSTKMEGMKKSLEETKDENALLKTKVQKLEDARQHIPSTGVPSEVLAALPNAMGPLETLLLYLGEMCWRIQAMMYKAVHPNSYKDKRGYKVKHIEEDIHDLKEKNQQDEANERWEALKKGLKWKGKEHLRAMQSIQRSRNVTAHPDLDEQLLLSAAEVLEGEGKLECQPSCVKELIEMWKMLHHEDPESIVMKIIQGT</sequence>
<dbReference type="PANTHER" id="PTHR32123:SF9">
    <property type="entry name" value="PROTEIN SPINDLY"/>
    <property type="match status" value="1"/>
</dbReference>
<reference evidence="3" key="1">
    <citation type="journal article" date="2023" name="G3 (Bethesda)">
        <title>Whole genome assembly and annotation of the endangered Caribbean coral Acropora cervicornis.</title>
        <authorList>
            <person name="Selwyn J.D."/>
            <person name="Vollmer S.V."/>
        </authorList>
    </citation>
    <scope>NUCLEOTIDE SEQUENCE</scope>
    <source>
        <strain evidence="3">K2</strain>
    </source>
</reference>
<keyword evidence="4" id="KW-1185">Reference proteome</keyword>
<protein>
    <submittedName>
        <fullName evidence="3">Uncharacterized protein</fullName>
    </submittedName>
</protein>
<organism evidence="3 4">
    <name type="scientific">Acropora cervicornis</name>
    <name type="common">Staghorn coral</name>
    <dbReference type="NCBI Taxonomy" id="6130"/>
    <lineage>
        <taxon>Eukaryota</taxon>
        <taxon>Metazoa</taxon>
        <taxon>Cnidaria</taxon>
        <taxon>Anthozoa</taxon>
        <taxon>Hexacorallia</taxon>
        <taxon>Scleractinia</taxon>
        <taxon>Astrocoeniina</taxon>
        <taxon>Acroporidae</taxon>
        <taxon>Acropora</taxon>
    </lineage>
</organism>
<dbReference type="Gene3D" id="1.10.287.1490">
    <property type="match status" value="1"/>
</dbReference>
<name>A0AAD9PVJ0_ACRCE</name>
<dbReference type="AlphaFoldDB" id="A0AAD9PVJ0"/>
<gene>
    <name evidence="3" type="ORF">P5673_029787</name>
</gene>
<accession>A0AAD9PVJ0</accession>
<feature type="coiled-coil region" evidence="2">
    <location>
        <begin position="44"/>
        <end position="183"/>
    </location>
</feature>
<evidence type="ECO:0000313" key="3">
    <source>
        <dbReference type="EMBL" id="KAK2549666.1"/>
    </source>
</evidence>
<comment type="caution">
    <text evidence="3">The sequence shown here is derived from an EMBL/GenBank/DDBJ whole genome shotgun (WGS) entry which is preliminary data.</text>
</comment>
<evidence type="ECO:0000313" key="4">
    <source>
        <dbReference type="Proteomes" id="UP001249851"/>
    </source>
</evidence>
<evidence type="ECO:0000256" key="1">
    <source>
        <dbReference type="ARBA" id="ARBA00023054"/>
    </source>
</evidence>
<dbReference type="Proteomes" id="UP001249851">
    <property type="component" value="Unassembled WGS sequence"/>
</dbReference>
<reference evidence="3" key="2">
    <citation type="journal article" date="2023" name="Science">
        <title>Genomic signatures of disease resistance in endangered staghorn corals.</title>
        <authorList>
            <person name="Vollmer S.V."/>
            <person name="Selwyn J.D."/>
            <person name="Despard B.A."/>
            <person name="Roesel C.L."/>
        </authorList>
    </citation>
    <scope>NUCLEOTIDE SEQUENCE</scope>
    <source>
        <strain evidence="3">K2</strain>
    </source>
</reference>
<dbReference type="PANTHER" id="PTHR32123">
    <property type="entry name" value="BICD FAMILY-LIKE CARGO ADAPTER"/>
    <property type="match status" value="1"/>
</dbReference>
<proteinExistence type="predicted"/>
<keyword evidence="1 2" id="KW-0175">Coiled coil</keyword>